<accession>A0ABV9AF21</accession>
<sequence>MGIDLRLEGDGVIGQWSDWLEDKAEEFDRLDVLYEKWSENYATTTDYPYGAIEFLKWLEKRGVKVAGPHWSGELKTQHTSNFISWIDEALHFTIFKLGEQYFVAVAPPNHVKDPNFYRLTCAEPDDFLNFTNAWMECEGGHAFETEDTERWQFYVEGVGPRGPKFRLYGLDQDEDGDLLCPKCTNKILKVGAN</sequence>
<dbReference type="RefSeq" id="WP_381167815.1">
    <property type="nucleotide sequence ID" value="NZ_JBHSFK010000002.1"/>
</dbReference>
<evidence type="ECO:0000313" key="1">
    <source>
        <dbReference type="EMBL" id="MFC4498472.1"/>
    </source>
</evidence>
<dbReference type="Proteomes" id="UP001595839">
    <property type="component" value="Unassembled WGS sequence"/>
</dbReference>
<protein>
    <recommendedName>
        <fullName evidence="3">YubB ferredoxin-like domain-containing protein</fullName>
    </recommendedName>
</protein>
<gene>
    <name evidence="1" type="ORF">ACFPIH_02865</name>
</gene>
<evidence type="ECO:0000313" key="2">
    <source>
        <dbReference type="Proteomes" id="UP001595839"/>
    </source>
</evidence>
<keyword evidence="2" id="KW-1185">Reference proteome</keyword>
<dbReference type="EMBL" id="JBHSFK010000002">
    <property type="protein sequence ID" value="MFC4498472.1"/>
    <property type="molecule type" value="Genomic_DNA"/>
</dbReference>
<organism evidence="1 2">
    <name type="scientific">Streptomyces vulcanius</name>
    <dbReference type="NCBI Taxonomy" id="1441876"/>
    <lineage>
        <taxon>Bacteria</taxon>
        <taxon>Bacillati</taxon>
        <taxon>Actinomycetota</taxon>
        <taxon>Actinomycetes</taxon>
        <taxon>Kitasatosporales</taxon>
        <taxon>Streptomycetaceae</taxon>
        <taxon>Streptomyces</taxon>
    </lineage>
</organism>
<proteinExistence type="predicted"/>
<name>A0ABV9AF21_9ACTN</name>
<reference evidence="2" key="1">
    <citation type="journal article" date="2019" name="Int. J. Syst. Evol. Microbiol.">
        <title>The Global Catalogue of Microorganisms (GCM) 10K type strain sequencing project: providing services to taxonomists for standard genome sequencing and annotation.</title>
        <authorList>
            <consortium name="The Broad Institute Genomics Platform"/>
            <consortium name="The Broad Institute Genome Sequencing Center for Infectious Disease"/>
            <person name="Wu L."/>
            <person name="Ma J."/>
        </authorList>
    </citation>
    <scope>NUCLEOTIDE SEQUENCE [LARGE SCALE GENOMIC DNA]</scope>
    <source>
        <strain evidence="2">CGMCC 4.7177</strain>
    </source>
</reference>
<evidence type="ECO:0008006" key="3">
    <source>
        <dbReference type="Google" id="ProtNLM"/>
    </source>
</evidence>
<comment type="caution">
    <text evidence="1">The sequence shown here is derived from an EMBL/GenBank/DDBJ whole genome shotgun (WGS) entry which is preliminary data.</text>
</comment>